<dbReference type="GO" id="GO:0003676">
    <property type="term" value="F:nucleic acid binding"/>
    <property type="evidence" value="ECO:0007669"/>
    <property type="project" value="InterPro"/>
</dbReference>
<dbReference type="GO" id="GO:0015074">
    <property type="term" value="P:DNA integration"/>
    <property type="evidence" value="ECO:0007669"/>
    <property type="project" value="InterPro"/>
</dbReference>
<gene>
    <name evidence="3" type="ORF">UT63_C0111G0001</name>
</gene>
<dbReference type="SUPFAM" id="SSF53098">
    <property type="entry name" value="Ribonuclease H-like"/>
    <property type="match status" value="1"/>
</dbReference>
<dbReference type="InterPro" id="IPR053392">
    <property type="entry name" value="Transposase_IS30-like"/>
</dbReference>
<dbReference type="PROSITE" id="PS50994">
    <property type="entry name" value="INTEGRASE"/>
    <property type="match status" value="1"/>
</dbReference>
<dbReference type="GO" id="GO:0004803">
    <property type="term" value="F:transposase activity"/>
    <property type="evidence" value="ECO:0007669"/>
    <property type="project" value="TreeGrafter"/>
</dbReference>
<dbReference type="Proteomes" id="UP000034539">
    <property type="component" value="Unassembled WGS sequence"/>
</dbReference>
<evidence type="ECO:0000313" key="4">
    <source>
        <dbReference type="Proteomes" id="UP000034539"/>
    </source>
</evidence>
<evidence type="ECO:0000313" key="3">
    <source>
        <dbReference type="EMBL" id="KKR29944.1"/>
    </source>
</evidence>
<dbReference type="AlphaFoldDB" id="A0A0G0PP39"/>
<protein>
    <submittedName>
        <fullName evidence="3">Integrase catalytic subunit</fullName>
    </submittedName>
</protein>
<keyword evidence="1" id="KW-0233">DNA recombination</keyword>
<proteinExistence type="predicted"/>
<dbReference type="GO" id="GO:0006310">
    <property type="term" value="P:DNA recombination"/>
    <property type="evidence" value="ECO:0007669"/>
    <property type="project" value="UniProtKB-KW"/>
</dbReference>
<dbReference type="InterPro" id="IPR025246">
    <property type="entry name" value="IS30-like_HTH"/>
</dbReference>
<dbReference type="NCBIfam" id="NF033563">
    <property type="entry name" value="transpos_IS30"/>
    <property type="match status" value="1"/>
</dbReference>
<reference evidence="3 4" key="1">
    <citation type="journal article" date="2015" name="Nature">
        <title>rRNA introns, odd ribosomes, and small enigmatic genomes across a large radiation of phyla.</title>
        <authorList>
            <person name="Brown C.T."/>
            <person name="Hug L.A."/>
            <person name="Thomas B.C."/>
            <person name="Sharon I."/>
            <person name="Castelle C.J."/>
            <person name="Singh A."/>
            <person name="Wilkins M.J."/>
            <person name="Williams K.H."/>
            <person name="Banfield J.F."/>
        </authorList>
    </citation>
    <scope>NUCLEOTIDE SEQUENCE [LARGE SCALE GENOMIC DNA]</scope>
</reference>
<dbReference type="InterPro" id="IPR051917">
    <property type="entry name" value="Transposase-Integrase"/>
</dbReference>
<dbReference type="GO" id="GO:0032196">
    <property type="term" value="P:transposition"/>
    <property type="evidence" value="ECO:0007669"/>
    <property type="project" value="TreeGrafter"/>
</dbReference>
<comment type="caution">
    <text evidence="3">The sequence shown here is derived from an EMBL/GenBank/DDBJ whole genome shotgun (WGS) entry which is preliminary data.</text>
</comment>
<sequence>MHHLQYNAGMKKYTRLSPQERDLLAHWQAEYLSIRECARRLGRNHSSLSRELKRNSWKEEYYVAIHAQGNADRRESVKAHGKQELKNPEIFEYVTDKLRGGWSPDQIAGKLRFIHPKDRYWWITAETIYRWIYKEEQMKCDQPWYEYLRRKQKKRKKYNGRIVHRSHIPDRISIHKRPKVIDTRKEFGHWEGDTVEGKGHKDGIHTEVERRSRKILGKKVAEITSHATIIIQKQLFGKLPKLARKSTTLDNGRETHLHYELRTALDMDTYHADPYSSWQRGTNEHGNWHLRYYFPKGTDFNEVTEEELQEVIEEINNRPRKILGYLSANEMFNKLLKEIQVLH</sequence>
<dbReference type="InterPro" id="IPR012337">
    <property type="entry name" value="RNaseH-like_sf"/>
</dbReference>
<dbReference type="PANTHER" id="PTHR10948:SF23">
    <property type="entry name" value="TRANSPOSASE INSI FOR INSERTION SEQUENCE ELEMENT IS30A-RELATED"/>
    <property type="match status" value="1"/>
</dbReference>
<feature type="domain" description="Integrase catalytic" evidence="2">
    <location>
        <begin position="174"/>
        <end position="336"/>
    </location>
</feature>
<evidence type="ECO:0000259" key="2">
    <source>
        <dbReference type="PROSITE" id="PS50994"/>
    </source>
</evidence>
<dbReference type="PANTHER" id="PTHR10948">
    <property type="entry name" value="TRANSPOSASE"/>
    <property type="match status" value="1"/>
</dbReference>
<dbReference type="GO" id="GO:0005829">
    <property type="term" value="C:cytosol"/>
    <property type="evidence" value="ECO:0007669"/>
    <property type="project" value="TreeGrafter"/>
</dbReference>
<dbReference type="EMBL" id="LBXN01000111">
    <property type="protein sequence ID" value="KKR29944.1"/>
    <property type="molecule type" value="Genomic_DNA"/>
</dbReference>
<accession>A0A0G0PP39</accession>
<evidence type="ECO:0000256" key="1">
    <source>
        <dbReference type="ARBA" id="ARBA00023172"/>
    </source>
</evidence>
<name>A0A0G0PP39_9BACT</name>
<dbReference type="InterPro" id="IPR001584">
    <property type="entry name" value="Integrase_cat-core"/>
</dbReference>
<organism evidence="3 4">
    <name type="scientific">Candidatus Gottesmanbacteria bacterium GW2011_GWC2_39_8</name>
    <dbReference type="NCBI Taxonomy" id="1618450"/>
    <lineage>
        <taxon>Bacteria</taxon>
        <taxon>Candidatus Gottesmaniibacteriota</taxon>
    </lineage>
</organism>
<dbReference type="Pfam" id="PF13936">
    <property type="entry name" value="HTH_38"/>
    <property type="match status" value="1"/>
</dbReference>
<dbReference type="Gene3D" id="3.30.420.10">
    <property type="entry name" value="Ribonuclease H-like superfamily/Ribonuclease H"/>
    <property type="match status" value="1"/>
</dbReference>
<dbReference type="InterPro" id="IPR036397">
    <property type="entry name" value="RNaseH_sf"/>
</dbReference>